<dbReference type="SUPFAM" id="SSF53850">
    <property type="entry name" value="Periplasmic binding protein-like II"/>
    <property type="match status" value="1"/>
</dbReference>
<dbReference type="PANTHER" id="PTHR30024:SF42">
    <property type="entry name" value="ALIPHATIC SULFONATES-BINDING PROTEIN-RELATED"/>
    <property type="match status" value="1"/>
</dbReference>
<feature type="signal peptide" evidence="2">
    <location>
        <begin position="1"/>
        <end position="20"/>
    </location>
</feature>
<reference evidence="4 5" key="1">
    <citation type="submission" date="2023-07" db="EMBL/GenBank/DDBJ databases">
        <title>Genomic Encyclopedia of Type Strains, Phase IV (KMG-IV): sequencing the most valuable type-strain genomes for metagenomic binning, comparative biology and taxonomic classification.</title>
        <authorList>
            <person name="Goeker M."/>
        </authorList>
    </citation>
    <scope>NUCLEOTIDE SEQUENCE [LARGE SCALE GENOMIC DNA]</scope>
    <source>
        <strain evidence="4 5">DSM 16980</strain>
    </source>
</reference>
<comment type="caution">
    <text evidence="4">The sequence shown here is derived from an EMBL/GenBank/DDBJ whole genome shotgun (WGS) entry which is preliminary data.</text>
</comment>
<feature type="chain" id="PRO_5046549493" evidence="2">
    <location>
        <begin position="21"/>
        <end position="353"/>
    </location>
</feature>
<evidence type="ECO:0000313" key="4">
    <source>
        <dbReference type="EMBL" id="MDQ0204771.1"/>
    </source>
</evidence>
<sequence>MKKNALIFVLITILSIILTACSDQDMGEKQSSSPAKETVFTPSNKYNNELTGVTLSIGTASSDLAQSILVAAGLDNTPYKVDYHQLRGGNLVLEAIAAGQIDAGSGSQIPPIFASLSKNGGNFKIIAIRKGNTLNQELIVSPQAKDSIKTVADLKGKKVAYVKNTTAQYFLYKMLTDAGLKWEDIDSLPMTTSDGLSAVVTGDVDALASYDQSIIQAKENGAVTLRSAEDVLSGDFYWYAAFNTINDPAKHAALVDYLERINEADEWARQHPDEWAQAYAKETNQKVEDYKRIFEAGEKQRKGRIAPVDSATIASEQDIIDSFYKLGALKQNIDAASLFDRSFDKEISNFKVY</sequence>
<dbReference type="SMART" id="SM00062">
    <property type="entry name" value="PBPb"/>
    <property type="match status" value="1"/>
</dbReference>
<dbReference type="CDD" id="cd13558">
    <property type="entry name" value="PBP2_SsuA_like_2"/>
    <property type="match status" value="1"/>
</dbReference>
<dbReference type="Proteomes" id="UP001239167">
    <property type="component" value="Unassembled WGS sequence"/>
</dbReference>
<evidence type="ECO:0000313" key="5">
    <source>
        <dbReference type="Proteomes" id="UP001239167"/>
    </source>
</evidence>
<feature type="domain" description="Solute-binding protein family 3/N-terminal" evidence="3">
    <location>
        <begin position="54"/>
        <end position="283"/>
    </location>
</feature>
<dbReference type="EMBL" id="JAUSUE010000021">
    <property type="protein sequence ID" value="MDQ0204771.1"/>
    <property type="molecule type" value="Genomic_DNA"/>
</dbReference>
<comment type="similarity">
    <text evidence="1">Belongs to the bacterial solute-binding protein SsuA/TauA family.</text>
</comment>
<dbReference type="PANTHER" id="PTHR30024">
    <property type="entry name" value="ALIPHATIC SULFONATES-BINDING PROTEIN-RELATED"/>
    <property type="match status" value="1"/>
</dbReference>
<dbReference type="InterPro" id="IPR015168">
    <property type="entry name" value="SsuA/THI5"/>
</dbReference>
<dbReference type="Gene3D" id="3.40.190.10">
    <property type="entry name" value="Periplasmic binding protein-like II"/>
    <property type="match status" value="2"/>
</dbReference>
<keyword evidence="5" id="KW-1185">Reference proteome</keyword>
<accession>A0ABT9YAA9</accession>
<protein>
    <submittedName>
        <fullName evidence="4">Sulfonate transport system substrate-binding protein</fullName>
    </submittedName>
</protein>
<gene>
    <name evidence="4" type="ORF">J2S01_002504</name>
</gene>
<dbReference type="InterPro" id="IPR001638">
    <property type="entry name" value="Solute-binding_3/MltF_N"/>
</dbReference>
<evidence type="ECO:0000259" key="3">
    <source>
        <dbReference type="SMART" id="SM00062"/>
    </source>
</evidence>
<dbReference type="Pfam" id="PF09084">
    <property type="entry name" value="NMT1"/>
    <property type="match status" value="1"/>
</dbReference>
<name>A0ABT9YAA9_9FIRM</name>
<dbReference type="PROSITE" id="PS51257">
    <property type="entry name" value="PROKAR_LIPOPROTEIN"/>
    <property type="match status" value="1"/>
</dbReference>
<dbReference type="RefSeq" id="WP_307225100.1">
    <property type="nucleotide sequence ID" value="NZ_CP116940.1"/>
</dbReference>
<evidence type="ECO:0000256" key="1">
    <source>
        <dbReference type="ARBA" id="ARBA00010742"/>
    </source>
</evidence>
<proteinExistence type="inferred from homology"/>
<organism evidence="4 5">
    <name type="scientific">Pectinatus haikarae</name>
    <dbReference type="NCBI Taxonomy" id="349096"/>
    <lineage>
        <taxon>Bacteria</taxon>
        <taxon>Bacillati</taxon>
        <taxon>Bacillota</taxon>
        <taxon>Negativicutes</taxon>
        <taxon>Selenomonadales</taxon>
        <taxon>Selenomonadaceae</taxon>
        <taxon>Pectinatus</taxon>
    </lineage>
</organism>
<keyword evidence="2" id="KW-0732">Signal</keyword>
<evidence type="ECO:0000256" key="2">
    <source>
        <dbReference type="SAM" id="SignalP"/>
    </source>
</evidence>